<sequence length="390" mass="42247">MAIDLTSQYDAITTDQIRSWGTAKWMKKPGALAAWIAEMDFPLCEPVRAAVTDLVNTGALGYSPDSDNTQLARAYTDFSKRHWGWAPDPGNVQPIPDVLAGLVAVIETYTTPGTPVIVPTPAYMPFLTLPTYFDRDVIQVPLSCDDSGYYTYDLNALAAAFDQGAELLVLCNPHNPVGRVLTRDELLAIADVVEAKGGLVFADEIHAPIVYPGHSHIPYASLDERTAAHSITAISASKSFNLAGLKCAQIILTNPDHHAAWEKASRWIWASRPGIFANIAAYDQGDEWLEGLVSYLDRNRRRLAELVEDKLPGVRYRMPEGTFLALLDFRGARGGAGLGDDPTRIIDEKSNVVLNAGPDLGDAAVGMARINIATPLPVLEEVVAAIAKAL</sequence>
<reference evidence="7 8" key="1">
    <citation type="submission" date="2017-06" db="EMBL/GenBank/DDBJ databases">
        <authorList>
            <consortium name="Pathogen Informatics"/>
        </authorList>
    </citation>
    <scope>NUCLEOTIDE SEQUENCE [LARGE SCALE GENOMIC DNA]</scope>
    <source>
        <strain evidence="7 8">NCTC13039</strain>
    </source>
</reference>
<evidence type="ECO:0000256" key="1">
    <source>
        <dbReference type="ARBA" id="ARBA00001933"/>
    </source>
</evidence>
<dbReference type="GO" id="GO:0047804">
    <property type="term" value="F:cysteine-S-conjugate beta-lyase activity"/>
    <property type="evidence" value="ECO:0007669"/>
    <property type="project" value="UniProtKB-EC"/>
</dbReference>
<organism evidence="7 8">
    <name type="scientific">Dermatophilus congolensis</name>
    <dbReference type="NCBI Taxonomy" id="1863"/>
    <lineage>
        <taxon>Bacteria</taxon>
        <taxon>Bacillati</taxon>
        <taxon>Actinomycetota</taxon>
        <taxon>Actinomycetes</taxon>
        <taxon>Micrococcales</taxon>
        <taxon>Dermatophilaceae</taxon>
        <taxon>Dermatophilus</taxon>
    </lineage>
</organism>
<evidence type="ECO:0000313" key="8">
    <source>
        <dbReference type="Proteomes" id="UP000242637"/>
    </source>
</evidence>
<dbReference type="Gene3D" id="3.40.640.10">
    <property type="entry name" value="Type I PLP-dependent aspartate aminotransferase-like (Major domain)"/>
    <property type="match status" value="1"/>
</dbReference>
<dbReference type="GeneID" id="63458517"/>
<dbReference type="InterPro" id="IPR051798">
    <property type="entry name" value="Class-II_PLP-Dep_Aminotrans"/>
</dbReference>
<dbReference type="InterPro" id="IPR015424">
    <property type="entry name" value="PyrdxlP-dep_Trfase"/>
</dbReference>
<dbReference type="GO" id="GO:0030170">
    <property type="term" value="F:pyridoxal phosphate binding"/>
    <property type="evidence" value="ECO:0007669"/>
    <property type="project" value="InterPro"/>
</dbReference>
<evidence type="ECO:0000256" key="3">
    <source>
        <dbReference type="ARBA" id="ARBA00022898"/>
    </source>
</evidence>
<comment type="similarity">
    <text evidence="5">Belongs to the class-II pyridoxal-phosphate-dependent aminotransferase family. MalY/PatB cystathionine beta-lyase subfamily.</text>
</comment>
<evidence type="ECO:0000259" key="6">
    <source>
        <dbReference type="Pfam" id="PF00155"/>
    </source>
</evidence>
<keyword evidence="4 7" id="KW-0456">Lyase</keyword>
<accession>A0A239V6C6</accession>
<dbReference type="CDD" id="cd00609">
    <property type="entry name" value="AAT_like"/>
    <property type="match status" value="1"/>
</dbReference>
<proteinExistence type="inferred from homology"/>
<keyword evidence="3" id="KW-0663">Pyridoxal phosphate</keyword>
<dbReference type="InterPro" id="IPR004839">
    <property type="entry name" value="Aminotransferase_I/II_large"/>
</dbReference>
<dbReference type="SUPFAM" id="SSF53383">
    <property type="entry name" value="PLP-dependent transferases"/>
    <property type="match status" value="1"/>
</dbReference>
<dbReference type="AlphaFoldDB" id="A0A239V6C6"/>
<evidence type="ECO:0000256" key="2">
    <source>
        <dbReference type="ARBA" id="ARBA00012224"/>
    </source>
</evidence>
<dbReference type="EC" id="4.4.1.13" evidence="2"/>
<name>A0A239V6C6_9MICO</name>
<dbReference type="InterPro" id="IPR015422">
    <property type="entry name" value="PyrdxlP-dep_Trfase_small"/>
</dbReference>
<gene>
    <name evidence="7" type="primary">patB</name>
    <name evidence="7" type="ORF">SAMEA4475696_00214</name>
</gene>
<feature type="domain" description="Aminotransferase class I/classII large" evidence="6">
    <location>
        <begin position="39"/>
        <end position="386"/>
    </location>
</feature>
<comment type="cofactor">
    <cofactor evidence="1">
        <name>pyridoxal 5'-phosphate</name>
        <dbReference type="ChEBI" id="CHEBI:597326"/>
    </cofactor>
</comment>
<protein>
    <recommendedName>
        <fullName evidence="2">cysteine-S-conjugate beta-lyase</fullName>
        <ecNumber evidence="2">4.4.1.13</ecNumber>
    </recommendedName>
</protein>
<dbReference type="EMBL" id="LT906453">
    <property type="protein sequence ID" value="SNV17479.1"/>
    <property type="molecule type" value="Genomic_DNA"/>
</dbReference>
<dbReference type="KEGG" id="dco:SAMEA4475696_0214"/>
<dbReference type="PANTHER" id="PTHR43525:SF2">
    <property type="entry name" value="CYSTATHIONINE BETA-LYASE-RELATED"/>
    <property type="match status" value="1"/>
</dbReference>
<dbReference type="STRING" id="1121387.GCA_000429885_01500"/>
<dbReference type="PANTHER" id="PTHR43525">
    <property type="entry name" value="PROTEIN MALY"/>
    <property type="match status" value="1"/>
</dbReference>
<dbReference type="InterPro" id="IPR015421">
    <property type="entry name" value="PyrdxlP-dep_Trfase_major"/>
</dbReference>
<evidence type="ECO:0000256" key="5">
    <source>
        <dbReference type="ARBA" id="ARBA00037974"/>
    </source>
</evidence>
<dbReference type="Pfam" id="PF00155">
    <property type="entry name" value="Aminotran_1_2"/>
    <property type="match status" value="1"/>
</dbReference>
<dbReference type="Proteomes" id="UP000242637">
    <property type="component" value="Chromosome 1"/>
</dbReference>
<dbReference type="RefSeq" id="WP_231935410.1">
    <property type="nucleotide sequence ID" value="NZ_JAAFNI010000001.1"/>
</dbReference>
<keyword evidence="8" id="KW-1185">Reference proteome</keyword>
<dbReference type="Gene3D" id="3.90.1150.10">
    <property type="entry name" value="Aspartate Aminotransferase, domain 1"/>
    <property type="match status" value="1"/>
</dbReference>
<evidence type="ECO:0000313" key="7">
    <source>
        <dbReference type="EMBL" id="SNV17479.1"/>
    </source>
</evidence>
<evidence type="ECO:0000256" key="4">
    <source>
        <dbReference type="ARBA" id="ARBA00023239"/>
    </source>
</evidence>